<dbReference type="PANTHER" id="PTHR23113">
    <property type="entry name" value="GUANINE NUCLEOTIDE EXCHANGE FACTOR"/>
    <property type="match status" value="1"/>
</dbReference>
<dbReference type="Proteomes" id="UP000023152">
    <property type="component" value="Unassembled WGS sequence"/>
</dbReference>
<dbReference type="OrthoDB" id="546434at2759"/>
<keyword evidence="6" id="KW-1185">Reference proteome</keyword>
<evidence type="ECO:0000256" key="1">
    <source>
        <dbReference type="ARBA" id="ARBA00022658"/>
    </source>
</evidence>
<dbReference type="InterPro" id="IPR023578">
    <property type="entry name" value="Ras_GEF_dom_sf"/>
</dbReference>
<name>X6NUK9_RETFI</name>
<organism evidence="5 6">
    <name type="scientific">Reticulomyxa filosa</name>
    <dbReference type="NCBI Taxonomy" id="46433"/>
    <lineage>
        <taxon>Eukaryota</taxon>
        <taxon>Sar</taxon>
        <taxon>Rhizaria</taxon>
        <taxon>Retaria</taxon>
        <taxon>Foraminifera</taxon>
        <taxon>Monothalamids</taxon>
        <taxon>Reticulomyxidae</taxon>
        <taxon>Reticulomyxa</taxon>
    </lineage>
</organism>
<feature type="compositionally biased region" description="Basic and acidic residues" evidence="3">
    <location>
        <begin position="211"/>
        <end position="226"/>
    </location>
</feature>
<feature type="region of interest" description="Disordered" evidence="3">
    <location>
        <begin position="166"/>
        <end position="237"/>
    </location>
</feature>
<dbReference type="GO" id="GO:0007264">
    <property type="term" value="P:small GTPase-mediated signal transduction"/>
    <property type="evidence" value="ECO:0007669"/>
    <property type="project" value="InterPro"/>
</dbReference>
<protein>
    <recommendedName>
        <fullName evidence="4">Ras-GEF domain-containing protein</fullName>
    </recommendedName>
</protein>
<proteinExistence type="predicted"/>
<dbReference type="PANTHER" id="PTHR23113:SF99">
    <property type="entry name" value="RASGEF DOMAIN-CONTAINING PROTEIN"/>
    <property type="match status" value="1"/>
</dbReference>
<gene>
    <name evidence="5" type="ORF">RFI_07137</name>
</gene>
<dbReference type="InterPro" id="IPR001895">
    <property type="entry name" value="RASGEF_cat_dom"/>
</dbReference>
<evidence type="ECO:0000313" key="5">
    <source>
        <dbReference type="EMBL" id="ETO29985.1"/>
    </source>
</evidence>
<evidence type="ECO:0000256" key="2">
    <source>
        <dbReference type="PROSITE-ProRule" id="PRU00168"/>
    </source>
</evidence>
<dbReference type="SUPFAM" id="SSF48366">
    <property type="entry name" value="Ras GEF"/>
    <property type="match status" value="1"/>
</dbReference>
<keyword evidence="1 2" id="KW-0344">Guanine-nucleotide releasing factor</keyword>
<dbReference type="Pfam" id="PF00617">
    <property type="entry name" value="RasGEF"/>
    <property type="match status" value="1"/>
</dbReference>
<sequence length="453" mass="52143">MFCNRRLLFTIMDFIENTAKNPDKISNIAKAINFAKLWLQLLWEEDFPRDSGNRKLLNKLVSKCIELSAMPNGEAIHASTQQLINAYRSQYLQEQASQCVPDNEWNVAVDLPVIRTNLSMEERIKQKAAVRRRGWSTTMVDIFSQWQKEAQNNANKSLAELCELKEGENENEDNTNDNNNGNDEKQRHTRTKSASSGPRKQLRKSVTEGSVLKDKKATGTGKEHSIHQSKTARPLASREQDANCIAEQLTLMMFKRLKAIRPTEFLRKVFVFFEKSTLNFGWVGDGGLKNAPNVVALCELGECIVVWVKLMVISQEAQQRKAILLHMIEISMIMQKLNNQYGQLQIFGALNSPSMSKFTRVWEEIEKENPKYVEFKAQCQKLLNQSGGFRTLTNALSEMEPPAIPCLWLTLKTAFMLDEIFRKSKIGRADPKQITRLWDIFYKFDIFRKVYLF</sequence>
<dbReference type="GO" id="GO:0005085">
    <property type="term" value="F:guanyl-nucleotide exchange factor activity"/>
    <property type="evidence" value="ECO:0007669"/>
    <property type="project" value="UniProtKB-KW"/>
</dbReference>
<dbReference type="EMBL" id="ASPP01005740">
    <property type="protein sequence ID" value="ETO29985.1"/>
    <property type="molecule type" value="Genomic_DNA"/>
</dbReference>
<dbReference type="PROSITE" id="PS50009">
    <property type="entry name" value="RASGEF_CAT"/>
    <property type="match status" value="1"/>
</dbReference>
<comment type="caution">
    <text evidence="5">The sequence shown here is derived from an EMBL/GenBank/DDBJ whole genome shotgun (WGS) entry which is preliminary data.</text>
</comment>
<dbReference type="AlphaFoldDB" id="X6NUK9"/>
<evidence type="ECO:0000259" key="4">
    <source>
        <dbReference type="PROSITE" id="PS50009"/>
    </source>
</evidence>
<dbReference type="SMART" id="SM00147">
    <property type="entry name" value="RasGEF"/>
    <property type="match status" value="1"/>
</dbReference>
<accession>X6NUK9</accession>
<dbReference type="InterPro" id="IPR008937">
    <property type="entry name" value="Ras-like_GEF"/>
</dbReference>
<reference evidence="5 6" key="1">
    <citation type="journal article" date="2013" name="Curr. Biol.">
        <title>The Genome of the Foraminiferan Reticulomyxa filosa.</title>
        <authorList>
            <person name="Glockner G."/>
            <person name="Hulsmann N."/>
            <person name="Schleicher M."/>
            <person name="Noegel A.A."/>
            <person name="Eichinger L."/>
            <person name="Gallinger C."/>
            <person name="Pawlowski J."/>
            <person name="Sierra R."/>
            <person name="Euteneuer U."/>
            <person name="Pillet L."/>
            <person name="Moustafa A."/>
            <person name="Platzer M."/>
            <person name="Groth M."/>
            <person name="Szafranski K."/>
            <person name="Schliwa M."/>
        </authorList>
    </citation>
    <scope>NUCLEOTIDE SEQUENCE [LARGE SCALE GENOMIC DNA]</scope>
</reference>
<feature type="domain" description="Ras-GEF" evidence="4">
    <location>
        <begin position="241"/>
        <end position="453"/>
    </location>
</feature>
<evidence type="ECO:0000313" key="6">
    <source>
        <dbReference type="Proteomes" id="UP000023152"/>
    </source>
</evidence>
<dbReference type="InterPro" id="IPR036964">
    <property type="entry name" value="RASGEF_cat_dom_sf"/>
</dbReference>
<dbReference type="Gene3D" id="1.10.840.10">
    <property type="entry name" value="Ras guanine-nucleotide exchange factors catalytic domain"/>
    <property type="match status" value="1"/>
</dbReference>
<evidence type="ECO:0000256" key="3">
    <source>
        <dbReference type="SAM" id="MobiDB-lite"/>
    </source>
</evidence>